<dbReference type="InterPro" id="IPR010499">
    <property type="entry name" value="AraC_E-bd"/>
</dbReference>
<name>A0A939DMU9_9ALTE</name>
<dbReference type="EMBL" id="JAFKCV010000005">
    <property type="protein sequence ID" value="MBN7825693.1"/>
    <property type="molecule type" value="Genomic_DNA"/>
</dbReference>
<dbReference type="GO" id="GO:0003700">
    <property type="term" value="F:DNA-binding transcription factor activity"/>
    <property type="evidence" value="ECO:0007669"/>
    <property type="project" value="InterPro"/>
</dbReference>
<dbReference type="SUPFAM" id="SSF55136">
    <property type="entry name" value="Probable bacterial effector-binding domain"/>
    <property type="match status" value="1"/>
</dbReference>
<dbReference type="Gene3D" id="1.10.10.60">
    <property type="entry name" value="Homeodomain-like"/>
    <property type="match status" value="2"/>
</dbReference>
<dbReference type="Pfam" id="PF06445">
    <property type="entry name" value="GyrI-like"/>
    <property type="match status" value="1"/>
</dbReference>
<proteinExistence type="predicted"/>
<dbReference type="InterPro" id="IPR020449">
    <property type="entry name" value="Tscrpt_reg_AraC-type_HTH"/>
</dbReference>
<dbReference type="GO" id="GO:0043565">
    <property type="term" value="F:sequence-specific DNA binding"/>
    <property type="evidence" value="ECO:0007669"/>
    <property type="project" value="InterPro"/>
</dbReference>
<dbReference type="PROSITE" id="PS01124">
    <property type="entry name" value="HTH_ARAC_FAMILY_2"/>
    <property type="match status" value="1"/>
</dbReference>
<dbReference type="Gene3D" id="3.20.80.10">
    <property type="entry name" value="Regulatory factor, effector binding domain"/>
    <property type="match status" value="1"/>
</dbReference>
<protein>
    <submittedName>
        <fullName evidence="5">AraC family transcriptional regulator</fullName>
    </submittedName>
</protein>
<dbReference type="Proteomes" id="UP000664654">
    <property type="component" value="Unassembled WGS sequence"/>
</dbReference>
<dbReference type="InterPro" id="IPR029442">
    <property type="entry name" value="GyrI-like"/>
</dbReference>
<dbReference type="AlphaFoldDB" id="A0A939DMU9"/>
<evidence type="ECO:0000256" key="1">
    <source>
        <dbReference type="ARBA" id="ARBA00023015"/>
    </source>
</evidence>
<dbReference type="InterPro" id="IPR011256">
    <property type="entry name" value="Reg_factor_effector_dom_sf"/>
</dbReference>
<feature type="domain" description="HTH araC/xylS-type" evidence="4">
    <location>
        <begin position="11"/>
        <end position="109"/>
    </location>
</feature>
<dbReference type="InterPro" id="IPR009057">
    <property type="entry name" value="Homeodomain-like_sf"/>
</dbReference>
<dbReference type="SMART" id="SM00871">
    <property type="entry name" value="AraC_E_bind"/>
    <property type="match status" value="1"/>
</dbReference>
<comment type="caution">
    <text evidence="5">The sequence shown here is derived from an EMBL/GenBank/DDBJ whole genome shotgun (WGS) entry which is preliminary data.</text>
</comment>
<evidence type="ECO:0000313" key="5">
    <source>
        <dbReference type="EMBL" id="MBN7825693.1"/>
    </source>
</evidence>
<evidence type="ECO:0000256" key="2">
    <source>
        <dbReference type="ARBA" id="ARBA00023125"/>
    </source>
</evidence>
<dbReference type="Pfam" id="PF12833">
    <property type="entry name" value="HTH_18"/>
    <property type="match status" value="1"/>
</dbReference>
<dbReference type="PRINTS" id="PR00032">
    <property type="entry name" value="HTHARAC"/>
</dbReference>
<reference evidence="5" key="1">
    <citation type="submission" date="2021-03" db="EMBL/GenBank/DDBJ databases">
        <title>novel species isolated from a fishpond in China.</title>
        <authorList>
            <person name="Lu H."/>
            <person name="Cai Z."/>
        </authorList>
    </citation>
    <scope>NUCLEOTIDE SEQUENCE</scope>
    <source>
        <strain evidence="5">JCM 30855</strain>
    </source>
</reference>
<dbReference type="InterPro" id="IPR018060">
    <property type="entry name" value="HTH_AraC"/>
</dbReference>
<dbReference type="PANTHER" id="PTHR40055">
    <property type="entry name" value="TRANSCRIPTIONAL REGULATOR YGIV-RELATED"/>
    <property type="match status" value="1"/>
</dbReference>
<keyword evidence="3" id="KW-0804">Transcription</keyword>
<keyword evidence="2" id="KW-0238">DNA-binding</keyword>
<keyword evidence="6" id="KW-1185">Reference proteome</keyword>
<evidence type="ECO:0000313" key="6">
    <source>
        <dbReference type="Proteomes" id="UP000664654"/>
    </source>
</evidence>
<accession>A0A939DMU9</accession>
<keyword evidence="1" id="KW-0805">Transcription regulation</keyword>
<organism evidence="5 6">
    <name type="scientific">Bowmanella dokdonensis</name>
    <dbReference type="NCBI Taxonomy" id="751969"/>
    <lineage>
        <taxon>Bacteria</taxon>
        <taxon>Pseudomonadati</taxon>
        <taxon>Pseudomonadota</taxon>
        <taxon>Gammaproteobacteria</taxon>
        <taxon>Alteromonadales</taxon>
        <taxon>Alteromonadaceae</taxon>
        <taxon>Bowmanella</taxon>
    </lineage>
</organism>
<evidence type="ECO:0000259" key="4">
    <source>
        <dbReference type="PROSITE" id="PS01124"/>
    </source>
</evidence>
<dbReference type="PANTHER" id="PTHR40055:SF1">
    <property type="entry name" value="TRANSCRIPTIONAL REGULATOR YGIV-RELATED"/>
    <property type="match status" value="1"/>
</dbReference>
<dbReference type="SUPFAM" id="SSF46689">
    <property type="entry name" value="Homeodomain-like"/>
    <property type="match status" value="2"/>
</dbReference>
<dbReference type="SMART" id="SM00342">
    <property type="entry name" value="HTH_ARAC"/>
    <property type="match status" value="1"/>
</dbReference>
<gene>
    <name evidence="5" type="ORF">J0A66_10705</name>
</gene>
<dbReference type="RefSeq" id="WP_206573810.1">
    <property type="nucleotide sequence ID" value="NZ_JAFKCV010000005.1"/>
</dbReference>
<dbReference type="InterPro" id="IPR050908">
    <property type="entry name" value="SmbC-like"/>
</dbReference>
<evidence type="ECO:0000256" key="3">
    <source>
        <dbReference type="ARBA" id="ARBA00023163"/>
    </source>
</evidence>
<sequence length="282" mass="32306">MSREILVQRISKVVSFIENHLDSELDVGRLADIACYSKFHFHRLFCAMVGESVYAFKKRLLLERSVRHLLLSEHSLTEIAFRCGYDNQASFNKAFRKQFSCAPGQVRKLMVHIGTNNIKAVPQGSIDMKPEIVDLQDIHLICARATGTYAEAAPQAWAKLMRFAYSNRLMNNKVQLIGIPRDDPNLTEPDRIRYDACLDIETGASAETGLHQHVIPGGRYAKFLHKGAYENLQQTYGAIFNQWLPESRHQLRDVPSFERYLNRDPRRTKPENLSTEIYIPVA</sequence>